<organism evidence="2 3">
    <name type="scientific">Geothermobacter hydrogeniphilus</name>
    <dbReference type="NCBI Taxonomy" id="1969733"/>
    <lineage>
        <taxon>Bacteria</taxon>
        <taxon>Pseudomonadati</taxon>
        <taxon>Thermodesulfobacteriota</taxon>
        <taxon>Desulfuromonadia</taxon>
        <taxon>Desulfuromonadales</taxon>
        <taxon>Geothermobacteraceae</taxon>
        <taxon>Geothermobacter</taxon>
    </lineage>
</organism>
<name>A0A2K2H9H4_9BACT</name>
<dbReference type="Proteomes" id="UP000236340">
    <property type="component" value="Unassembled WGS sequence"/>
</dbReference>
<reference evidence="2 3" key="1">
    <citation type="journal article" date="2018" name="Genome Announc.">
        <title>Genome Sequence of Geothermobacter sp. HR-1 Iron Reducer from the Loihi Seamount.</title>
        <authorList>
            <person name="Smith H."/>
            <person name="Abuyen K."/>
            <person name="Tremblay J."/>
            <person name="Savalia P."/>
            <person name="Perez-Rodriguez I."/>
            <person name="Emerson D."/>
            <person name="Tully B."/>
            <person name="Amend J."/>
        </authorList>
    </citation>
    <scope>NUCLEOTIDE SEQUENCE [LARGE SCALE GENOMIC DNA]</scope>
    <source>
        <strain evidence="2 3">HR-1</strain>
    </source>
</reference>
<keyword evidence="2" id="KW-0255">Endonuclease</keyword>
<dbReference type="InterPro" id="IPR003615">
    <property type="entry name" value="HNH_nuc"/>
</dbReference>
<accession>A0A2K2H9H4</accession>
<feature type="domain" description="HNH nuclease" evidence="1">
    <location>
        <begin position="146"/>
        <end position="197"/>
    </location>
</feature>
<proteinExistence type="predicted"/>
<protein>
    <submittedName>
        <fullName evidence="2">Restriction endonuclease</fullName>
    </submittedName>
</protein>
<dbReference type="RefSeq" id="WP_103115611.1">
    <property type="nucleotide sequence ID" value="NZ_PPFX01000021.1"/>
</dbReference>
<dbReference type="EMBL" id="PPFX01000021">
    <property type="protein sequence ID" value="PNU19880.1"/>
    <property type="molecule type" value="Genomic_DNA"/>
</dbReference>
<evidence type="ECO:0000313" key="2">
    <source>
        <dbReference type="EMBL" id="PNU19880.1"/>
    </source>
</evidence>
<gene>
    <name evidence="2" type="ORF">C2E25_10035</name>
</gene>
<dbReference type="AlphaFoldDB" id="A0A2K2H9H4"/>
<keyword evidence="2" id="KW-0378">Hydrolase</keyword>
<keyword evidence="2" id="KW-0540">Nuclease</keyword>
<sequence length="252" mass="28467">MSKRTGWTRQQLLITFKLYCELPFGKLHHRNPEIIKYAELIGRTPSALAMKLTNIASLDPAITETGRTGLQGASAADRAMWAEMESDWNRFALELQQAAAGLEIPVDDQADDAMDYTGQERAVQGRARVGQAFFRNTVLSAYRNRCCITGLAEPRLLVASHIVPWKDDKANRLNPRNGLCLSMLHDKAFDAGMITLNEDLTVRVSRKYCREGDAFFADALLGYEGKVIVVPEKFRPDEEFLAFHRERVFERA</sequence>
<dbReference type="GO" id="GO:0004519">
    <property type="term" value="F:endonuclease activity"/>
    <property type="evidence" value="ECO:0007669"/>
    <property type="project" value="UniProtKB-KW"/>
</dbReference>
<evidence type="ECO:0000259" key="1">
    <source>
        <dbReference type="Pfam" id="PF13391"/>
    </source>
</evidence>
<comment type="caution">
    <text evidence="2">The sequence shown here is derived from an EMBL/GenBank/DDBJ whole genome shotgun (WGS) entry which is preliminary data.</text>
</comment>
<evidence type="ECO:0000313" key="3">
    <source>
        <dbReference type="Proteomes" id="UP000236340"/>
    </source>
</evidence>
<dbReference type="Pfam" id="PF13391">
    <property type="entry name" value="HNH_2"/>
    <property type="match status" value="1"/>
</dbReference>
<dbReference type="OrthoDB" id="9790459at2"/>